<dbReference type="AlphaFoldDB" id="A0A377Q0P7"/>
<proteinExistence type="predicted"/>
<dbReference type="GO" id="GO:0016740">
    <property type="term" value="F:transferase activity"/>
    <property type="evidence" value="ECO:0007669"/>
    <property type="project" value="UniProtKB-KW"/>
</dbReference>
<keyword evidence="1" id="KW-0808">Transferase</keyword>
<accession>A0A377Q0P7</accession>
<dbReference type="Proteomes" id="UP000255269">
    <property type="component" value="Unassembled WGS sequence"/>
</dbReference>
<name>A0A377Q0P7_9HELI</name>
<protein>
    <submittedName>
        <fullName evidence="1">Glycosyltransferase</fullName>
    </submittedName>
</protein>
<evidence type="ECO:0000313" key="2">
    <source>
        <dbReference type="Proteomes" id="UP000255269"/>
    </source>
</evidence>
<reference evidence="1 2" key="1">
    <citation type="submission" date="2018-06" db="EMBL/GenBank/DDBJ databases">
        <authorList>
            <consortium name="Pathogen Informatics"/>
            <person name="Doyle S."/>
        </authorList>
    </citation>
    <scope>NUCLEOTIDE SEQUENCE [LARGE SCALE GENOMIC DNA]</scope>
    <source>
        <strain evidence="1 2">NCTC13156</strain>
    </source>
</reference>
<dbReference type="Gene3D" id="3.40.50.2000">
    <property type="entry name" value="Glycogen Phosphorylase B"/>
    <property type="match status" value="1"/>
</dbReference>
<organism evidence="1 2">
    <name type="scientific">Helicobacter pullorum</name>
    <dbReference type="NCBI Taxonomy" id="35818"/>
    <lineage>
        <taxon>Bacteria</taxon>
        <taxon>Pseudomonadati</taxon>
        <taxon>Campylobacterota</taxon>
        <taxon>Epsilonproteobacteria</taxon>
        <taxon>Campylobacterales</taxon>
        <taxon>Helicobacteraceae</taxon>
        <taxon>Helicobacter</taxon>
    </lineage>
</organism>
<dbReference type="SUPFAM" id="SSF53756">
    <property type="entry name" value="UDP-Glycosyltransferase/glycogen phosphorylase"/>
    <property type="match status" value="1"/>
</dbReference>
<sequence>MKKVCIVCEANPAKNPRPRRLIEVLKGKYRLTAIGLEATEIDGVEVLSYPYAKKRNAKEEQELENNVAKKDYMKLVRISNRLVIEKYLQEREFDIIFCHDLLLLPFVVENKKEAKIIFDAREYYPKHLGDERWKRLFAGFNDYLCQTYLKQVDYMYSVSEGIAKEYEKNYGVKCDVITSAAKYYAPPPHLFVTNPSNLSIMEWLQKKEELKK</sequence>
<gene>
    <name evidence="1" type="ORF">NCTC13156_01151</name>
</gene>
<dbReference type="EMBL" id="UGJF01000001">
    <property type="protein sequence ID" value="STQ88314.1"/>
    <property type="molecule type" value="Genomic_DNA"/>
</dbReference>
<evidence type="ECO:0000313" key="1">
    <source>
        <dbReference type="EMBL" id="STQ88314.1"/>
    </source>
</evidence>
<dbReference type="RefSeq" id="WP_115057009.1">
    <property type="nucleotide sequence ID" value="NZ_UGJF01000001.1"/>
</dbReference>